<dbReference type="Proteomes" id="UP001379235">
    <property type="component" value="Unassembled WGS sequence"/>
</dbReference>
<sequence>MNIQTRLALPLELNLGLDVSRYAEEFLKNGHVRIPHILNSGALELYRHLDAEANWMQLINKPGGGAHEIPRDEWRKPRMPEKARISREMYENACDGFQYCYSALRVPGKDETCMDPVLTQISRLLSEPDVKGMLSAITGISDPVFTDGQVTSYGPGDFLTGHDDDLEGSGRAAAFVLGLTPQWRLEWGGLLMFHELGEVPFCGLVPQFNTLDLFTVPRYHSVSLVSPAAPRQRYSITGWLSRK</sequence>
<protein>
    <submittedName>
        <fullName evidence="2">2OG-Fe(II) oxygenase family protein</fullName>
    </submittedName>
</protein>
<dbReference type="InterPro" id="IPR039558">
    <property type="entry name" value="TPA1/OFD1_N"/>
</dbReference>
<dbReference type="Gene3D" id="2.60.120.620">
    <property type="entry name" value="q2cbj1_9rhob like domain"/>
    <property type="match status" value="1"/>
</dbReference>
<dbReference type="PANTHER" id="PTHR12117:SF0">
    <property type="entry name" value="PROLYL 3-HYDROXYLASE OGFOD1"/>
    <property type="match status" value="1"/>
</dbReference>
<dbReference type="RefSeq" id="WP_339968757.1">
    <property type="nucleotide sequence ID" value="NZ_JBBHJY010000009.1"/>
</dbReference>
<evidence type="ECO:0000313" key="2">
    <source>
        <dbReference type="EMBL" id="MEJ6011470.1"/>
    </source>
</evidence>
<feature type="domain" description="Prolyl 3,4-dihydroxylase TPA1/OFD1 N-terminal" evidence="1">
    <location>
        <begin position="149"/>
        <end position="240"/>
    </location>
</feature>
<comment type="caution">
    <text evidence="2">The sequence shown here is derived from an EMBL/GenBank/DDBJ whole genome shotgun (WGS) entry which is preliminary data.</text>
</comment>
<gene>
    <name evidence="2" type="ORF">WG900_16270</name>
</gene>
<dbReference type="InterPro" id="IPR051842">
    <property type="entry name" value="uS12_prolyl_hydroxylase"/>
</dbReference>
<evidence type="ECO:0000259" key="1">
    <source>
        <dbReference type="Pfam" id="PF13661"/>
    </source>
</evidence>
<proteinExistence type="predicted"/>
<dbReference type="EMBL" id="JBBHJY010000009">
    <property type="protein sequence ID" value="MEJ6011470.1"/>
    <property type="molecule type" value="Genomic_DNA"/>
</dbReference>
<name>A0ABU8SC51_9SPHN</name>
<dbReference type="Pfam" id="PF13661">
    <property type="entry name" value="2OG-FeII_Oxy_4"/>
    <property type="match status" value="1"/>
</dbReference>
<reference evidence="2 3" key="1">
    <citation type="submission" date="2024-03" db="EMBL/GenBank/DDBJ databases">
        <authorList>
            <person name="Jo J.-H."/>
        </authorList>
    </citation>
    <scope>NUCLEOTIDE SEQUENCE [LARGE SCALE GENOMIC DNA]</scope>
    <source>
        <strain evidence="2 3">AS3R-12</strain>
    </source>
</reference>
<keyword evidence="3" id="KW-1185">Reference proteome</keyword>
<evidence type="ECO:0000313" key="3">
    <source>
        <dbReference type="Proteomes" id="UP001379235"/>
    </source>
</evidence>
<accession>A0ABU8SC51</accession>
<dbReference type="PANTHER" id="PTHR12117">
    <property type="entry name" value="HISTONE ACETYLTRANSFERASE COMPLEX"/>
    <property type="match status" value="1"/>
</dbReference>
<organism evidence="2 3">
    <name type="scientific">Novosphingobium aquae</name>
    <dbReference type="NCBI Taxonomy" id="3133435"/>
    <lineage>
        <taxon>Bacteria</taxon>
        <taxon>Pseudomonadati</taxon>
        <taxon>Pseudomonadota</taxon>
        <taxon>Alphaproteobacteria</taxon>
        <taxon>Sphingomonadales</taxon>
        <taxon>Sphingomonadaceae</taxon>
        <taxon>Novosphingobium</taxon>
    </lineage>
</organism>